<dbReference type="Gramene" id="CDP18662">
    <property type="protein sequence ID" value="CDP18662"/>
    <property type="gene ID" value="GSCOC_T00004157001"/>
</dbReference>
<dbReference type="OMA" id="EYCLMSK"/>
<dbReference type="InterPro" id="IPR011989">
    <property type="entry name" value="ARM-like"/>
</dbReference>
<evidence type="ECO:0000313" key="2">
    <source>
        <dbReference type="Proteomes" id="UP000295252"/>
    </source>
</evidence>
<dbReference type="PANTHER" id="PTHR37743:SF1">
    <property type="entry name" value="ARM REPEAT SUPERFAMILY PROTEIN"/>
    <property type="match status" value="1"/>
</dbReference>
<dbReference type="Gene3D" id="1.25.10.10">
    <property type="entry name" value="Leucine-rich Repeat Variant"/>
    <property type="match status" value="1"/>
</dbReference>
<gene>
    <name evidence="1" type="ORF">GSCOC_T00004157001</name>
</gene>
<dbReference type="InParanoid" id="A0A068VDM0"/>
<proteinExistence type="predicted"/>
<dbReference type="Proteomes" id="UP000295252">
    <property type="component" value="Chromosome VIII"/>
</dbReference>
<protein>
    <submittedName>
        <fullName evidence="1">Uncharacterized protein</fullName>
    </submittedName>
</protein>
<name>A0A068VDM0_COFCA</name>
<reference evidence="2" key="1">
    <citation type="journal article" date="2014" name="Science">
        <title>The coffee genome provides insight into the convergent evolution of caffeine biosynthesis.</title>
        <authorList>
            <person name="Denoeud F."/>
            <person name="Carretero-Paulet L."/>
            <person name="Dereeper A."/>
            <person name="Droc G."/>
            <person name="Guyot R."/>
            <person name="Pietrella M."/>
            <person name="Zheng C."/>
            <person name="Alberti A."/>
            <person name="Anthony F."/>
            <person name="Aprea G."/>
            <person name="Aury J.M."/>
            <person name="Bento P."/>
            <person name="Bernard M."/>
            <person name="Bocs S."/>
            <person name="Campa C."/>
            <person name="Cenci A."/>
            <person name="Combes M.C."/>
            <person name="Crouzillat D."/>
            <person name="Da Silva C."/>
            <person name="Daddiego L."/>
            <person name="De Bellis F."/>
            <person name="Dussert S."/>
            <person name="Garsmeur O."/>
            <person name="Gayraud T."/>
            <person name="Guignon V."/>
            <person name="Jahn K."/>
            <person name="Jamilloux V."/>
            <person name="Joet T."/>
            <person name="Labadie K."/>
            <person name="Lan T."/>
            <person name="Leclercq J."/>
            <person name="Lepelley M."/>
            <person name="Leroy T."/>
            <person name="Li L.T."/>
            <person name="Librado P."/>
            <person name="Lopez L."/>
            <person name="Munoz A."/>
            <person name="Noel B."/>
            <person name="Pallavicini A."/>
            <person name="Perrotta G."/>
            <person name="Poncet V."/>
            <person name="Pot D."/>
            <person name="Priyono X."/>
            <person name="Rigoreau M."/>
            <person name="Rouard M."/>
            <person name="Rozas J."/>
            <person name="Tranchant-Dubreuil C."/>
            <person name="VanBuren R."/>
            <person name="Zhang Q."/>
            <person name="Andrade A.C."/>
            <person name="Argout X."/>
            <person name="Bertrand B."/>
            <person name="de Kochko A."/>
            <person name="Graziosi G."/>
            <person name="Henry R.J."/>
            <person name="Jayarama X."/>
            <person name="Ming R."/>
            <person name="Nagai C."/>
            <person name="Rounsley S."/>
            <person name="Sankoff D."/>
            <person name="Giuliano G."/>
            <person name="Albert V.A."/>
            <person name="Wincker P."/>
            <person name="Lashermes P."/>
        </authorList>
    </citation>
    <scope>NUCLEOTIDE SEQUENCE [LARGE SCALE GENOMIC DNA]</scope>
    <source>
        <strain evidence="2">cv. DH200-94</strain>
    </source>
</reference>
<accession>A0A068VDM0</accession>
<dbReference type="STRING" id="49390.A0A068VDM0"/>
<dbReference type="PANTHER" id="PTHR37743">
    <property type="entry name" value="ARM REPEAT SUPERFAMILY PROTEIN"/>
    <property type="match status" value="1"/>
</dbReference>
<dbReference type="FunCoup" id="A0A068VDM0">
    <property type="interactions" value="844"/>
</dbReference>
<dbReference type="PhylomeDB" id="A0A068VDM0"/>
<dbReference type="AlphaFoldDB" id="A0A068VDM0"/>
<dbReference type="SUPFAM" id="SSF48371">
    <property type="entry name" value="ARM repeat"/>
    <property type="match status" value="1"/>
</dbReference>
<keyword evidence="2" id="KW-1185">Reference proteome</keyword>
<evidence type="ECO:0000313" key="1">
    <source>
        <dbReference type="EMBL" id="CDP18662.1"/>
    </source>
</evidence>
<dbReference type="EMBL" id="HG739347">
    <property type="protein sequence ID" value="CDP18662.1"/>
    <property type="molecule type" value="Genomic_DNA"/>
</dbReference>
<sequence>MVSATLGRVMHTLLDARPKKLQHAISNLHSPPKLAPLSISLEQSLLFLHKYVGDAAEKEDTLDEVLVPMIEHYLKFRESRHSKQAMVLLNWLFQDEVLFQALASNLAEIILRKDDHYIALGWCFLARDLIQYEISMNKLMSNGIREKYTALLKILCSCIRHLSTLISSGSTLQGGFEVPTRLAIASADFILSLTVALTRKDLVSDYDKGKLISSNSRGRPVSLLNVDSDKEKVKVDTKALVILKDMGTKLLLWDHIDDLIVLVGRLKAWSRKSRSLHSRGLERVFKWLQATQTRYVCCQNEAGDMQMLKTGVLLLSSCWKHYGMLSHLEDCNFSRQYKELLDEYLSGIKFYADNHAHGPAADKDSAIETIKFFMNCLSLLLGRLHEKQLETALAENGSLLSEVLISQFRCADVEVIDSAVYIFKAAIFRMQYTSSGDYNANRREMDSVLPMLIHLLDEQDSAAKAVVKLVAEYCSVRSDNCRLQNVLKGLTSGNFPQRMNAIDVISDLIDISLESSSSLSDQMWQDIADHLLECLGDEELVIRTRASALLPVIDPSLTLPALVRLIYTSNERVQSLASETLLVVLKTHKEEPEVLCLLLDCLGNLCNTSDPDATGDAQGAKLDSDRVLKLLPEWSKLVEDWNVMISALLDKLFAEPSNAVIVRSLSYISEHLADLADLVFDQLLLYTKGQNNILESVSKGESGTCQDVDSFNSLFSRLCPLLVIKLLPLKVFDNLSSPLVYGHLKESVVHDTGRLTIDDTECIGALLIDRAFNKFEFEDVRKLAAELCGRMHPHVLIPLISSQLEVAATAEDTMKIKSCLFTICTSLLVRGEDSYKHSGMSVIRKTINTILSWPSMDRNDVLKAQHGCIDCLAWMMCAELEGSKRGRSSTKDEARMIDVGLSSGDVTLESSVCNYVIGLLTANANDSVTSGLAKWNKESEAKMHISFRLCMANVLISACQKVSESGKMLLAQKILPPVICSTRAIIESEIRAACNQVLFSAVYHLKSAVLPYSSDILKIALTSLTDVVEMVRITGAKLLASLMASEEAVIHNISGGLLEARTLLQTISTSDPSMEVRQLCQKLLACLTSYWMYVVYTSCTCLMNGCDVLQFPLSTPAFYFCLCCHIFVSYFS</sequence>
<organism evidence="1 2">
    <name type="scientific">Coffea canephora</name>
    <name type="common">Robusta coffee</name>
    <dbReference type="NCBI Taxonomy" id="49390"/>
    <lineage>
        <taxon>Eukaryota</taxon>
        <taxon>Viridiplantae</taxon>
        <taxon>Streptophyta</taxon>
        <taxon>Embryophyta</taxon>
        <taxon>Tracheophyta</taxon>
        <taxon>Spermatophyta</taxon>
        <taxon>Magnoliopsida</taxon>
        <taxon>eudicotyledons</taxon>
        <taxon>Gunneridae</taxon>
        <taxon>Pentapetalae</taxon>
        <taxon>asterids</taxon>
        <taxon>lamiids</taxon>
        <taxon>Gentianales</taxon>
        <taxon>Rubiaceae</taxon>
        <taxon>Ixoroideae</taxon>
        <taxon>Gardenieae complex</taxon>
        <taxon>Bertiereae - Coffeeae clade</taxon>
        <taxon>Coffeeae</taxon>
        <taxon>Coffea</taxon>
    </lineage>
</organism>
<dbReference type="OrthoDB" id="79603at2759"/>
<dbReference type="InterPro" id="IPR016024">
    <property type="entry name" value="ARM-type_fold"/>
</dbReference>